<keyword evidence="1" id="KW-1133">Transmembrane helix</keyword>
<dbReference type="Proteomes" id="UP000624701">
    <property type="component" value="Unassembled WGS sequence"/>
</dbReference>
<dbReference type="NCBIfam" id="TIGR04011">
    <property type="entry name" value="poly_gGlu_PgsC"/>
    <property type="match status" value="1"/>
</dbReference>
<dbReference type="EMBL" id="BMDQ01000001">
    <property type="protein sequence ID" value="GGI55735.1"/>
    <property type="molecule type" value="Genomic_DNA"/>
</dbReference>
<feature type="transmembrane region" description="Helical" evidence="1">
    <location>
        <begin position="98"/>
        <end position="117"/>
    </location>
</feature>
<keyword evidence="1" id="KW-0472">Membrane</keyword>
<feature type="transmembrane region" description="Helical" evidence="1">
    <location>
        <begin position="7"/>
        <end position="34"/>
    </location>
</feature>
<evidence type="ECO:0000313" key="3">
    <source>
        <dbReference type="Proteomes" id="UP000624701"/>
    </source>
</evidence>
<evidence type="ECO:0000256" key="1">
    <source>
        <dbReference type="SAM" id="Phobius"/>
    </source>
</evidence>
<dbReference type="PRINTS" id="PR01759">
    <property type="entry name" value="CAPSULEPROTC"/>
</dbReference>
<name>A0ABQ2BTF9_9FLAO</name>
<sequence length="152" mass="16560">MIELSVTLGIVISLFFIEKFGLASGGIIVPGYIALQLTNIDRLIGLVIISLATFGLIKLISKFTFLFGRRQMVVALLIGTILSIISHHLFIVETQTTTIELSAIGWVIPGLIAHTAAKQGYVKTMAMLSISSVIVRLLVILIFSGKLFPELY</sequence>
<protein>
    <submittedName>
        <fullName evidence="2">Poly-gamma-glutamate biosynthesis protein PgsC</fullName>
    </submittedName>
</protein>
<dbReference type="InterPro" id="IPR008338">
    <property type="entry name" value="Capsule_biosynth_CapC"/>
</dbReference>
<feature type="transmembrane region" description="Helical" evidence="1">
    <location>
        <begin position="124"/>
        <end position="143"/>
    </location>
</feature>
<feature type="transmembrane region" description="Helical" evidence="1">
    <location>
        <begin position="40"/>
        <end position="60"/>
    </location>
</feature>
<accession>A0ABQ2BTF9</accession>
<keyword evidence="1" id="KW-0812">Transmembrane</keyword>
<dbReference type="Pfam" id="PF14102">
    <property type="entry name" value="Caps_synth_CapC"/>
    <property type="match status" value="1"/>
</dbReference>
<comment type="caution">
    <text evidence="2">The sequence shown here is derived from an EMBL/GenBank/DDBJ whole genome shotgun (WGS) entry which is preliminary data.</text>
</comment>
<keyword evidence="3" id="KW-1185">Reference proteome</keyword>
<gene>
    <name evidence="2" type="ORF">GCM10011444_00440</name>
</gene>
<organism evidence="2 3">
    <name type="scientific">Winogradskyella haliclonae</name>
    <dbReference type="NCBI Taxonomy" id="2048558"/>
    <lineage>
        <taxon>Bacteria</taxon>
        <taxon>Pseudomonadati</taxon>
        <taxon>Bacteroidota</taxon>
        <taxon>Flavobacteriia</taxon>
        <taxon>Flavobacteriales</taxon>
        <taxon>Flavobacteriaceae</taxon>
        <taxon>Winogradskyella</taxon>
    </lineage>
</organism>
<evidence type="ECO:0000313" key="2">
    <source>
        <dbReference type="EMBL" id="GGI55735.1"/>
    </source>
</evidence>
<reference evidence="3" key="1">
    <citation type="journal article" date="2019" name="Int. J. Syst. Evol. Microbiol.">
        <title>The Global Catalogue of Microorganisms (GCM) 10K type strain sequencing project: providing services to taxonomists for standard genome sequencing and annotation.</title>
        <authorList>
            <consortium name="The Broad Institute Genomics Platform"/>
            <consortium name="The Broad Institute Genome Sequencing Center for Infectious Disease"/>
            <person name="Wu L."/>
            <person name="Ma J."/>
        </authorList>
    </citation>
    <scope>NUCLEOTIDE SEQUENCE [LARGE SCALE GENOMIC DNA]</scope>
    <source>
        <strain evidence="3">CCM 8681</strain>
    </source>
</reference>
<proteinExistence type="predicted"/>
<dbReference type="RefSeq" id="WP_188372682.1">
    <property type="nucleotide sequence ID" value="NZ_BMDQ01000001.1"/>
</dbReference>
<feature type="transmembrane region" description="Helical" evidence="1">
    <location>
        <begin position="72"/>
        <end position="92"/>
    </location>
</feature>